<dbReference type="RefSeq" id="WP_165403934.1">
    <property type="nucleotide sequence ID" value="NZ_BMHA01000004.1"/>
</dbReference>
<evidence type="ECO:0000259" key="9">
    <source>
        <dbReference type="Pfam" id="PF21082"/>
    </source>
</evidence>
<feature type="transmembrane region" description="Helical" evidence="7">
    <location>
        <begin position="115"/>
        <end position="145"/>
    </location>
</feature>
<keyword evidence="5 7" id="KW-1133">Transmembrane helix</keyword>
<dbReference type="PANTHER" id="PTHR30221:SF1">
    <property type="entry name" value="SMALL-CONDUCTANCE MECHANOSENSITIVE CHANNEL"/>
    <property type="match status" value="1"/>
</dbReference>
<dbReference type="GO" id="GO:0005886">
    <property type="term" value="C:plasma membrane"/>
    <property type="evidence" value="ECO:0007669"/>
    <property type="project" value="UniProtKB-SubCell"/>
</dbReference>
<evidence type="ECO:0000259" key="10">
    <source>
        <dbReference type="Pfam" id="PF21088"/>
    </source>
</evidence>
<dbReference type="Pfam" id="PF00924">
    <property type="entry name" value="MS_channel_2nd"/>
    <property type="match status" value="1"/>
</dbReference>
<evidence type="ECO:0000256" key="6">
    <source>
        <dbReference type="ARBA" id="ARBA00023136"/>
    </source>
</evidence>
<dbReference type="SUPFAM" id="SSF50182">
    <property type="entry name" value="Sm-like ribonucleoproteins"/>
    <property type="match status" value="1"/>
</dbReference>
<evidence type="ECO:0000256" key="3">
    <source>
        <dbReference type="ARBA" id="ARBA00022475"/>
    </source>
</evidence>
<dbReference type="InterPro" id="IPR049142">
    <property type="entry name" value="MS_channel_1st"/>
</dbReference>
<evidence type="ECO:0000256" key="4">
    <source>
        <dbReference type="ARBA" id="ARBA00022692"/>
    </source>
</evidence>
<evidence type="ECO:0000313" key="11">
    <source>
        <dbReference type="EMBL" id="GGI05308.1"/>
    </source>
</evidence>
<evidence type="ECO:0000256" key="7">
    <source>
        <dbReference type="SAM" id="Phobius"/>
    </source>
</evidence>
<dbReference type="Proteomes" id="UP000650511">
    <property type="component" value="Unassembled WGS sequence"/>
</dbReference>
<dbReference type="Gene3D" id="2.30.30.60">
    <property type="match status" value="1"/>
</dbReference>
<reference evidence="11" key="1">
    <citation type="journal article" date="2014" name="Int. J. Syst. Evol. Microbiol.">
        <title>Complete genome sequence of Corynebacterium casei LMG S-19264T (=DSM 44701T), isolated from a smear-ripened cheese.</title>
        <authorList>
            <consortium name="US DOE Joint Genome Institute (JGI-PGF)"/>
            <person name="Walter F."/>
            <person name="Albersmeier A."/>
            <person name="Kalinowski J."/>
            <person name="Ruckert C."/>
        </authorList>
    </citation>
    <scope>NUCLEOTIDE SEQUENCE</scope>
    <source>
        <strain evidence="11">CGMCC 1.14988</strain>
    </source>
</reference>
<keyword evidence="3" id="KW-1003">Cell membrane</keyword>
<comment type="subcellular location">
    <subcellularLocation>
        <location evidence="1">Cell membrane</location>
        <topology evidence="1">Multi-pass membrane protein</topology>
    </subcellularLocation>
</comment>
<accession>A0A8J3A787</accession>
<feature type="transmembrane region" description="Helical" evidence="7">
    <location>
        <begin position="89"/>
        <end position="109"/>
    </location>
</feature>
<organism evidence="11 12">
    <name type="scientific">Egicoccus halophilus</name>
    <dbReference type="NCBI Taxonomy" id="1670830"/>
    <lineage>
        <taxon>Bacteria</taxon>
        <taxon>Bacillati</taxon>
        <taxon>Actinomycetota</taxon>
        <taxon>Nitriliruptoria</taxon>
        <taxon>Egicoccales</taxon>
        <taxon>Egicoccaceae</taxon>
        <taxon>Egicoccus</taxon>
    </lineage>
</organism>
<dbReference type="SUPFAM" id="SSF82861">
    <property type="entry name" value="Mechanosensitive channel protein MscS (YggB), transmembrane region"/>
    <property type="match status" value="1"/>
</dbReference>
<proteinExistence type="inferred from homology"/>
<sequence>MQELEAEPTEPTEPILRDVDVDITDPGSILDVLGEASRTLAEGFLSRLPLIVLGLLLLVVGLLFVKLLLRWTEHGLRRARIERSAERLVINLLRVFLVVSVLLFALNIAGVEVGAVLAGLGLAGLALAFALQNILENFVAGILILMRRPFRAGDQIETNEYAGTVDDIDLRVTRLRDFDGELVLIPNATVFTEPIINLTRLGARRTRVVVGIDYRDDHDRAREVLHDAVAAVDGVLAHPAPEVLCIELGDSSVDFELAYWTAPDMRTVRHVRDRVLRAAKSGVEAAGMTIPWPIRTLEWGRSGLELGPGSRASRPEHTER</sequence>
<evidence type="ECO:0000313" key="12">
    <source>
        <dbReference type="Proteomes" id="UP000650511"/>
    </source>
</evidence>
<evidence type="ECO:0000256" key="2">
    <source>
        <dbReference type="ARBA" id="ARBA00008017"/>
    </source>
</evidence>
<feature type="transmembrane region" description="Helical" evidence="7">
    <location>
        <begin position="48"/>
        <end position="69"/>
    </location>
</feature>
<dbReference type="InterPro" id="IPR011066">
    <property type="entry name" value="MscS_channel_C_sf"/>
</dbReference>
<dbReference type="EMBL" id="BMHA01000004">
    <property type="protein sequence ID" value="GGI05308.1"/>
    <property type="molecule type" value="Genomic_DNA"/>
</dbReference>
<comment type="similarity">
    <text evidence="2">Belongs to the MscS (TC 1.A.23) family.</text>
</comment>
<dbReference type="SUPFAM" id="SSF82689">
    <property type="entry name" value="Mechanosensitive channel protein MscS (YggB), C-terminal domain"/>
    <property type="match status" value="1"/>
</dbReference>
<dbReference type="Gene3D" id="3.30.70.100">
    <property type="match status" value="1"/>
</dbReference>
<evidence type="ECO:0000256" key="5">
    <source>
        <dbReference type="ARBA" id="ARBA00022989"/>
    </source>
</evidence>
<dbReference type="InterPro" id="IPR049278">
    <property type="entry name" value="MS_channel_C"/>
</dbReference>
<dbReference type="InterPro" id="IPR006685">
    <property type="entry name" value="MscS_channel_2nd"/>
</dbReference>
<dbReference type="InterPro" id="IPR011014">
    <property type="entry name" value="MscS_channel_TM-2"/>
</dbReference>
<keyword evidence="12" id="KW-1185">Reference proteome</keyword>
<dbReference type="InterPro" id="IPR045275">
    <property type="entry name" value="MscS_archaea/bacteria_type"/>
</dbReference>
<comment type="caution">
    <text evidence="11">The sequence shown here is derived from an EMBL/GenBank/DDBJ whole genome shotgun (WGS) entry which is preliminary data.</text>
</comment>
<dbReference type="InterPro" id="IPR006686">
    <property type="entry name" value="MscS_channel_CS"/>
</dbReference>
<keyword evidence="6 7" id="KW-0472">Membrane</keyword>
<dbReference type="Gene3D" id="1.10.287.1260">
    <property type="match status" value="1"/>
</dbReference>
<dbReference type="InterPro" id="IPR010920">
    <property type="entry name" value="LSM_dom_sf"/>
</dbReference>
<name>A0A8J3A787_9ACTN</name>
<feature type="domain" description="Mechanosensitive ion channel transmembrane helices 2/3" evidence="10">
    <location>
        <begin position="91"/>
        <end position="132"/>
    </location>
</feature>
<dbReference type="PANTHER" id="PTHR30221">
    <property type="entry name" value="SMALL-CONDUCTANCE MECHANOSENSITIVE CHANNEL"/>
    <property type="match status" value="1"/>
</dbReference>
<protein>
    <recommendedName>
        <fullName evidence="13">Small-conductance mechanosensitive channel</fullName>
    </recommendedName>
</protein>
<reference evidence="11" key="2">
    <citation type="submission" date="2020-09" db="EMBL/GenBank/DDBJ databases">
        <authorList>
            <person name="Sun Q."/>
            <person name="Zhou Y."/>
        </authorList>
    </citation>
    <scope>NUCLEOTIDE SEQUENCE</scope>
    <source>
        <strain evidence="11">CGMCC 1.14988</strain>
    </source>
</reference>
<dbReference type="InterPro" id="IPR023408">
    <property type="entry name" value="MscS_beta-dom_sf"/>
</dbReference>
<feature type="domain" description="Mechanosensitive ion channel MscS C-terminal" evidence="9">
    <location>
        <begin position="208"/>
        <end position="287"/>
    </location>
</feature>
<dbReference type="Pfam" id="PF21088">
    <property type="entry name" value="MS_channel_1st"/>
    <property type="match status" value="1"/>
</dbReference>
<evidence type="ECO:0000259" key="8">
    <source>
        <dbReference type="Pfam" id="PF00924"/>
    </source>
</evidence>
<dbReference type="Pfam" id="PF21082">
    <property type="entry name" value="MS_channel_3rd"/>
    <property type="match status" value="1"/>
</dbReference>
<dbReference type="PROSITE" id="PS01246">
    <property type="entry name" value="UPF0003"/>
    <property type="match status" value="1"/>
</dbReference>
<evidence type="ECO:0000256" key="1">
    <source>
        <dbReference type="ARBA" id="ARBA00004651"/>
    </source>
</evidence>
<feature type="domain" description="Mechanosensitive ion channel MscS" evidence="8">
    <location>
        <begin position="133"/>
        <end position="200"/>
    </location>
</feature>
<dbReference type="GO" id="GO:0008381">
    <property type="term" value="F:mechanosensitive monoatomic ion channel activity"/>
    <property type="evidence" value="ECO:0007669"/>
    <property type="project" value="InterPro"/>
</dbReference>
<dbReference type="AlphaFoldDB" id="A0A8J3A787"/>
<gene>
    <name evidence="11" type="ORF">GCM10011354_13450</name>
</gene>
<keyword evidence="4 7" id="KW-0812">Transmembrane</keyword>
<evidence type="ECO:0008006" key="13">
    <source>
        <dbReference type="Google" id="ProtNLM"/>
    </source>
</evidence>